<dbReference type="STRING" id="1285928.SAMN04487894_112102"/>
<dbReference type="InterPro" id="IPR006710">
    <property type="entry name" value="Glyco_hydro_43"/>
</dbReference>
<dbReference type="CDD" id="cd18821">
    <property type="entry name" value="GH43_Pc3Gal43A-like"/>
    <property type="match status" value="1"/>
</dbReference>
<evidence type="ECO:0000256" key="5">
    <source>
        <dbReference type="SAM" id="SignalP"/>
    </source>
</evidence>
<dbReference type="Gene3D" id="2.115.10.20">
    <property type="entry name" value="Glycosyl hydrolase domain, family 43"/>
    <property type="match status" value="1"/>
</dbReference>
<proteinExistence type="inferred from homology"/>
<feature type="chain" id="PRO_5011649123" evidence="5">
    <location>
        <begin position="26"/>
        <end position="333"/>
    </location>
</feature>
<reference evidence="7" key="1">
    <citation type="submission" date="2016-10" db="EMBL/GenBank/DDBJ databases">
        <authorList>
            <person name="Varghese N."/>
            <person name="Submissions S."/>
        </authorList>
    </citation>
    <scope>NUCLEOTIDE SEQUENCE [LARGE SCALE GENOMIC DNA]</scope>
    <source>
        <strain evidence="7">DSM 25811 / CCM 8410 / LMG 26954 / E90</strain>
    </source>
</reference>
<evidence type="ECO:0000256" key="4">
    <source>
        <dbReference type="RuleBase" id="RU361187"/>
    </source>
</evidence>
<dbReference type="GO" id="GO:0004553">
    <property type="term" value="F:hydrolase activity, hydrolyzing O-glycosyl compounds"/>
    <property type="evidence" value="ECO:0007669"/>
    <property type="project" value="InterPro"/>
</dbReference>
<keyword evidence="7" id="KW-1185">Reference proteome</keyword>
<organism evidence="6 7">
    <name type="scientific">Niabella drilacis (strain DSM 25811 / CCM 8410 / CCUG 62505 / LMG 26954 / E90)</name>
    <dbReference type="NCBI Taxonomy" id="1285928"/>
    <lineage>
        <taxon>Bacteria</taxon>
        <taxon>Pseudomonadati</taxon>
        <taxon>Bacteroidota</taxon>
        <taxon>Chitinophagia</taxon>
        <taxon>Chitinophagales</taxon>
        <taxon>Chitinophagaceae</taxon>
        <taxon>Niabella</taxon>
    </lineage>
</organism>
<comment type="similarity">
    <text evidence="1 4">Belongs to the glycosyl hydrolase 43 family.</text>
</comment>
<evidence type="ECO:0000256" key="3">
    <source>
        <dbReference type="ARBA" id="ARBA00023295"/>
    </source>
</evidence>
<dbReference type="RefSeq" id="WP_090391816.1">
    <property type="nucleotide sequence ID" value="NZ_FMZO01000012.1"/>
</dbReference>
<dbReference type="SUPFAM" id="SSF75005">
    <property type="entry name" value="Arabinanase/levansucrase/invertase"/>
    <property type="match status" value="1"/>
</dbReference>
<protein>
    <submittedName>
        <fullName evidence="6">Glycosyl hydrolases family 43</fullName>
    </submittedName>
</protein>
<dbReference type="EMBL" id="FMZO01000012">
    <property type="protein sequence ID" value="SDD71919.1"/>
    <property type="molecule type" value="Genomic_DNA"/>
</dbReference>
<evidence type="ECO:0000256" key="1">
    <source>
        <dbReference type="ARBA" id="ARBA00009865"/>
    </source>
</evidence>
<evidence type="ECO:0000256" key="2">
    <source>
        <dbReference type="ARBA" id="ARBA00022801"/>
    </source>
</evidence>
<dbReference type="GO" id="GO:0005975">
    <property type="term" value="P:carbohydrate metabolic process"/>
    <property type="evidence" value="ECO:0007669"/>
    <property type="project" value="InterPro"/>
</dbReference>
<gene>
    <name evidence="6" type="ORF">SAMN04487894_112102</name>
</gene>
<dbReference type="Pfam" id="PF04616">
    <property type="entry name" value="Glyco_hydro_43"/>
    <property type="match status" value="1"/>
</dbReference>
<feature type="signal peptide" evidence="5">
    <location>
        <begin position="1"/>
        <end position="25"/>
    </location>
</feature>
<keyword evidence="3 4" id="KW-0326">Glycosidase</keyword>
<dbReference type="PANTHER" id="PTHR22925">
    <property type="entry name" value="GLYCOSYL HYDROLASE 43 FAMILY MEMBER"/>
    <property type="match status" value="1"/>
</dbReference>
<evidence type="ECO:0000313" key="7">
    <source>
        <dbReference type="Proteomes" id="UP000198757"/>
    </source>
</evidence>
<accession>A0A1G6X1J0</accession>
<dbReference type="PANTHER" id="PTHR22925:SF3">
    <property type="entry name" value="GLYCOSYL HYDROLASE FAMILY PROTEIN 43"/>
    <property type="match status" value="1"/>
</dbReference>
<dbReference type="AlphaFoldDB" id="A0A1G6X1J0"/>
<name>A0A1G6X1J0_NIADE</name>
<sequence>MNRIRITMLCLLVVPALLFSQNVITPGGVWSDDKGEHIQAHGGGIIKLGKKYYWYGEARRADNDTSYRYVGCYESEDLVHWKSRGHALKLSDPEQLGQRWVLERPKVFYHKKNRTYVMYFHLDDARYKLARVGVAVSKTPQGPFKYLKSFRPLGLESRDIGQFIDDDGTPYLIFESRPTKGFYIAGLSDDYLDVVKEVCFIRSPLEGGAVVHYKGLYYAIGSALTGWNPNPNKYATAKTLAGPWSEFKDIAPPETNTYGSQSTMMLKVEGTKAVTVIFMADQWKPKTQWDSRYLWMPLQIGEGRLWLPEPQPWTLNIKTGEWKPAGDQRKVPF</sequence>
<keyword evidence="2 4" id="KW-0378">Hydrolase</keyword>
<dbReference type="OrthoDB" id="273314at2"/>
<keyword evidence="5" id="KW-0732">Signal</keyword>
<evidence type="ECO:0000313" key="6">
    <source>
        <dbReference type="EMBL" id="SDD71919.1"/>
    </source>
</evidence>
<dbReference type="InterPro" id="IPR023296">
    <property type="entry name" value="Glyco_hydro_beta-prop_sf"/>
</dbReference>
<dbReference type="Proteomes" id="UP000198757">
    <property type="component" value="Unassembled WGS sequence"/>
</dbReference>